<feature type="compositionally biased region" description="Polar residues" evidence="2">
    <location>
        <begin position="221"/>
        <end position="234"/>
    </location>
</feature>
<dbReference type="SUPFAM" id="SSF57756">
    <property type="entry name" value="Retrovirus zinc finger-like domains"/>
    <property type="match status" value="1"/>
</dbReference>
<protein>
    <recommendedName>
        <fullName evidence="3">CCHC-type domain-containing protein</fullName>
    </recommendedName>
</protein>
<evidence type="ECO:0000259" key="3">
    <source>
        <dbReference type="PROSITE" id="PS50158"/>
    </source>
</evidence>
<dbReference type="GO" id="GO:0003676">
    <property type="term" value="F:nucleic acid binding"/>
    <property type="evidence" value="ECO:0007669"/>
    <property type="project" value="InterPro"/>
</dbReference>
<feature type="domain" description="CCHC-type" evidence="3">
    <location>
        <begin position="183"/>
        <end position="198"/>
    </location>
</feature>
<evidence type="ECO:0000256" key="1">
    <source>
        <dbReference type="PROSITE-ProRule" id="PRU00047"/>
    </source>
</evidence>
<evidence type="ECO:0000313" key="5">
    <source>
        <dbReference type="Proteomes" id="UP000289738"/>
    </source>
</evidence>
<dbReference type="InterPro" id="IPR001878">
    <property type="entry name" value="Znf_CCHC"/>
</dbReference>
<dbReference type="PROSITE" id="PS50158">
    <property type="entry name" value="ZF_CCHC"/>
    <property type="match status" value="1"/>
</dbReference>
<dbReference type="GO" id="GO:0008270">
    <property type="term" value="F:zinc ion binding"/>
    <property type="evidence" value="ECO:0007669"/>
    <property type="project" value="UniProtKB-KW"/>
</dbReference>
<keyword evidence="5" id="KW-1185">Reference proteome</keyword>
<comment type="caution">
    <text evidence="4">The sequence shown here is derived from an EMBL/GenBank/DDBJ whole genome shotgun (WGS) entry which is preliminary data.</text>
</comment>
<dbReference type="EMBL" id="SDMP01000004">
    <property type="protein sequence ID" value="RYR62436.1"/>
    <property type="molecule type" value="Genomic_DNA"/>
</dbReference>
<dbReference type="PANTHER" id="PTHR31286">
    <property type="entry name" value="GLYCINE-RICH CELL WALL STRUCTURAL PROTEIN 1.8-LIKE"/>
    <property type="match status" value="1"/>
</dbReference>
<evidence type="ECO:0000313" key="4">
    <source>
        <dbReference type="EMBL" id="RYR62436.1"/>
    </source>
</evidence>
<feature type="region of interest" description="Disordered" evidence="2">
    <location>
        <begin position="215"/>
        <end position="234"/>
    </location>
</feature>
<dbReference type="InterPro" id="IPR036875">
    <property type="entry name" value="Znf_CCHC_sf"/>
</dbReference>
<reference evidence="4 5" key="1">
    <citation type="submission" date="2019-01" db="EMBL/GenBank/DDBJ databases">
        <title>Sequencing of cultivated peanut Arachis hypogaea provides insights into genome evolution and oil improvement.</title>
        <authorList>
            <person name="Chen X."/>
        </authorList>
    </citation>
    <scope>NUCLEOTIDE SEQUENCE [LARGE SCALE GENOMIC DNA]</scope>
    <source>
        <strain evidence="5">cv. Fuhuasheng</strain>
        <tissue evidence="4">Leaves</tissue>
    </source>
</reference>
<proteinExistence type="predicted"/>
<keyword evidence="1" id="KW-0862">Zinc</keyword>
<organism evidence="4 5">
    <name type="scientific">Arachis hypogaea</name>
    <name type="common">Peanut</name>
    <dbReference type="NCBI Taxonomy" id="3818"/>
    <lineage>
        <taxon>Eukaryota</taxon>
        <taxon>Viridiplantae</taxon>
        <taxon>Streptophyta</taxon>
        <taxon>Embryophyta</taxon>
        <taxon>Tracheophyta</taxon>
        <taxon>Spermatophyta</taxon>
        <taxon>Magnoliopsida</taxon>
        <taxon>eudicotyledons</taxon>
        <taxon>Gunneridae</taxon>
        <taxon>Pentapetalae</taxon>
        <taxon>rosids</taxon>
        <taxon>fabids</taxon>
        <taxon>Fabales</taxon>
        <taxon>Fabaceae</taxon>
        <taxon>Papilionoideae</taxon>
        <taxon>50 kb inversion clade</taxon>
        <taxon>dalbergioids sensu lato</taxon>
        <taxon>Dalbergieae</taxon>
        <taxon>Pterocarpus clade</taxon>
        <taxon>Arachis</taxon>
    </lineage>
</organism>
<gene>
    <name evidence="4" type="ORF">Ahy_A04g020021</name>
</gene>
<accession>A0A445DH27</accession>
<dbReference type="Proteomes" id="UP000289738">
    <property type="component" value="Chromosome A04"/>
</dbReference>
<keyword evidence="1" id="KW-0479">Metal-binding</keyword>
<sequence>MVHLIKRRPLTVRIKKEIKMNRKNKMPRRSYRDGLGKLNPQEIVEMILEDYIPEDLNMEAMIEDQAPFNLNPMLKVSFEEYDKFIDSNDYAYALFEGMWMIVDHYMLIRISNLLVELYNKFFLWKVSKALGTMLKVDKLASIHSHRKFMRICVKIDLRKKLVPTFSALGKEFNIVYEDLHQICFNCGRYGHRMENCSEKMTRITNNTALGVVDGESLGSWEDNNGQENNQRFQK</sequence>
<name>A0A445DH27_ARAHY</name>
<evidence type="ECO:0000256" key="2">
    <source>
        <dbReference type="SAM" id="MobiDB-lite"/>
    </source>
</evidence>
<dbReference type="PANTHER" id="PTHR31286:SF99">
    <property type="entry name" value="DUF4283 DOMAIN-CONTAINING PROTEIN"/>
    <property type="match status" value="1"/>
</dbReference>
<keyword evidence="1" id="KW-0863">Zinc-finger</keyword>
<dbReference type="STRING" id="3818.A0A445DH27"/>
<dbReference type="AlphaFoldDB" id="A0A445DH27"/>
<dbReference type="InterPro" id="IPR040256">
    <property type="entry name" value="At4g02000-like"/>
</dbReference>